<dbReference type="PROSITE" id="PS50883">
    <property type="entry name" value="EAL"/>
    <property type="match status" value="1"/>
</dbReference>
<dbReference type="PANTHER" id="PTHR33121">
    <property type="entry name" value="CYCLIC DI-GMP PHOSPHODIESTERASE PDEF"/>
    <property type="match status" value="1"/>
</dbReference>
<dbReference type="SMART" id="SM00052">
    <property type="entry name" value="EAL"/>
    <property type="match status" value="1"/>
</dbReference>
<dbReference type="InterPro" id="IPR050706">
    <property type="entry name" value="Cyclic-di-GMP_PDE-like"/>
</dbReference>
<feature type="domain" description="EAL" evidence="1">
    <location>
        <begin position="6"/>
        <end position="254"/>
    </location>
</feature>
<dbReference type="Proteomes" id="UP001595816">
    <property type="component" value="Unassembled WGS sequence"/>
</dbReference>
<evidence type="ECO:0000313" key="2">
    <source>
        <dbReference type="EMBL" id="MFC4132171.1"/>
    </source>
</evidence>
<protein>
    <submittedName>
        <fullName evidence="2">EAL domain-containing protein</fullName>
    </submittedName>
</protein>
<dbReference type="RefSeq" id="WP_253753749.1">
    <property type="nucleotide sequence ID" value="NZ_JAMZDZ010000001.1"/>
</dbReference>
<dbReference type="InterPro" id="IPR035919">
    <property type="entry name" value="EAL_sf"/>
</dbReference>
<name>A0ABV8LP08_9ACTN</name>
<sequence length="412" mass="43771">MVRGYGSLPDPEYEMIVRQRRLDTWFQPIVDGDNGQVVGFEALVRGPAGSRYAAPAALFAEAYRVGNVVELDWAARASACRAALAGGLPRQAMLFVNIEPLALDSPCPPDLAADIDEAFAHYPIVLEVTERSLERDPRALLVGVDRQRGKVTGLAVDDVGSSIRQLPLLSALTPDVIKLDLTITQSHTSPTAMSCLDFAFEQAERAGSVLLAEGVETPEHARAAQAIGARLLQGHYLGRPQPAHGVLGDQADAFGELAVSRPDDVDTPLQAVTGQPMRRADRRLLVALMRHLISTNVPSSGPAMLLLLVPDPAALAAVDDGFLTALAHRDVLTAAIGPGLTSPPAPDVRGGAIHEQALDGCWAAVLLASGVAIAVLAERRDGEPEHLDYAVTHDRDQVITAARCLLRQIGPS</sequence>
<gene>
    <name evidence="2" type="ORF">ACFOZ4_16290</name>
</gene>
<dbReference type="EMBL" id="JBHSAY010000009">
    <property type="protein sequence ID" value="MFC4132171.1"/>
    <property type="molecule type" value="Genomic_DNA"/>
</dbReference>
<comment type="caution">
    <text evidence="2">The sequence shown here is derived from an EMBL/GenBank/DDBJ whole genome shotgun (WGS) entry which is preliminary data.</text>
</comment>
<keyword evidence="3" id="KW-1185">Reference proteome</keyword>
<proteinExistence type="predicted"/>
<organism evidence="2 3">
    <name type="scientific">Hamadaea flava</name>
    <dbReference type="NCBI Taxonomy" id="1742688"/>
    <lineage>
        <taxon>Bacteria</taxon>
        <taxon>Bacillati</taxon>
        <taxon>Actinomycetota</taxon>
        <taxon>Actinomycetes</taxon>
        <taxon>Micromonosporales</taxon>
        <taxon>Micromonosporaceae</taxon>
        <taxon>Hamadaea</taxon>
    </lineage>
</organism>
<accession>A0ABV8LP08</accession>
<evidence type="ECO:0000259" key="1">
    <source>
        <dbReference type="PROSITE" id="PS50883"/>
    </source>
</evidence>
<evidence type="ECO:0000313" key="3">
    <source>
        <dbReference type="Proteomes" id="UP001595816"/>
    </source>
</evidence>
<dbReference type="CDD" id="cd01948">
    <property type="entry name" value="EAL"/>
    <property type="match status" value="1"/>
</dbReference>
<reference evidence="3" key="1">
    <citation type="journal article" date="2019" name="Int. J. Syst. Evol. Microbiol.">
        <title>The Global Catalogue of Microorganisms (GCM) 10K type strain sequencing project: providing services to taxonomists for standard genome sequencing and annotation.</title>
        <authorList>
            <consortium name="The Broad Institute Genomics Platform"/>
            <consortium name="The Broad Institute Genome Sequencing Center for Infectious Disease"/>
            <person name="Wu L."/>
            <person name="Ma J."/>
        </authorList>
    </citation>
    <scope>NUCLEOTIDE SEQUENCE [LARGE SCALE GENOMIC DNA]</scope>
    <source>
        <strain evidence="3">CGMCC 4.7289</strain>
    </source>
</reference>
<dbReference type="Pfam" id="PF00563">
    <property type="entry name" value="EAL"/>
    <property type="match status" value="1"/>
</dbReference>
<dbReference type="InterPro" id="IPR001633">
    <property type="entry name" value="EAL_dom"/>
</dbReference>
<dbReference type="Gene3D" id="3.20.20.450">
    <property type="entry name" value="EAL domain"/>
    <property type="match status" value="1"/>
</dbReference>
<dbReference type="PANTHER" id="PTHR33121:SF76">
    <property type="entry name" value="SIGNALING PROTEIN"/>
    <property type="match status" value="1"/>
</dbReference>
<dbReference type="SUPFAM" id="SSF141868">
    <property type="entry name" value="EAL domain-like"/>
    <property type="match status" value="1"/>
</dbReference>